<protein>
    <submittedName>
        <fullName evidence="2">Uncharacterized protein</fullName>
    </submittedName>
</protein>
<feature type="region of interest" description="Disordered" evidence="1">
    <location>
        <begin position="31"/>
        <end position="141"/>
    </location>
</feature>
<reference evidence="2 3" key="1">
    <citation type="submission" date="2018-07" db="EMBL/GenBank/DDBJ databases">
        <title>Genome sequences of Haloplanus salinus JCM 18368T.</title>
        <authorList>
            <person name="Kim Y.B."/>
            <person name="Roh S.W."/>
        </authorList>
    </citation>
    <scope>NUCLEOTIDE SEQUENCE [LARGE SCALE GENOMIC DNA]</scope>
    <source>
        <strain evidence="2 3">JCM 18368</strain>
    </source>
</reference>
<organism evidence="2 3">
    <name type="scientific">Haloplanus salinus</name>
    <dbReference type="NCBI Taxonomy" id="1126245"/>
    <lineage>
        <taxon>Archaea</taxon>
        <taxon>Methanobacteriati</taxon>
        <taxon>Methanobacteriota</taxon>
        <taxon>Stenosarchaea group</taxon>
        <taxon>Halobacteria</taxon>
        <taxon>Halobacteriales</taxon>
        <taxon>Haloferacaceae</taxon>
        <taxon>Haloplanus</taxon>
    </lineage>
</organism>
<evidence type="ECO:0000313" key="3">
    <source>
        <dbReference type="Proteomes" id="UP000252189"/>
    </source>
</evidence>
<evidence type="ECO:0000313" key="2">
    <source>
        <dbReference type="EMBL" id="RCU47266.1"/>
    </source>
</evidence>
<dbReference type="Proteomes" id="UP000252189">
    <property type="component" value="Unassembled WGS sequence"/>
</dbReference>
<gene>
    <name evidence="2" type="ORF">DU504_08105</name>
</gene>
<sequence length="278" mass="27962">MSDGPDEESSRRRVLALLAVALLALIGAGTGVSNLLGDDEDGVDLSVDYDVTPDEPVPTPTPTPTPTPGGGGSDADGATAPPERPDGTAATGPSGATTDDGLPRRDDPDDDPDDPRRTTVPGDGVVTTSIPPVSVADVEPGDGGTVDLSLALSGAPARLWVRGDVTAVDEGGTTEAERSAGDGGGAGELQEYVRVRLWYDADADGDGAVGGGESVGYEGTLAGLDARDGWVALTEACVSPGTHTVRFRWDLPPDAPNVVQTDGVSFSLGVAADTSECA</sequence>
<feature type="compositionally biased region" description="Pro residues" evidence="1">
    <location>
        <begin position="55"/>
        <end position="67"/>
    </location>
</feature>
<accession>A0A368NAJ7</accession>
<name>A0A368NAJ7_9EURY</name>
<dbReference type="AlphaFoldDB" id="A0A368NAJ7"/>
<keyword evidence="3" id="KW-1185">Reference proteome</keyword>
<dbReference type="RefSeq" id="WP_114448813.1">
    <property type="nucleotide sequence ID" value="NZ_QPHM01000001.1"/>
</dbReference>
<evidence type="ECO:0000256" key="1">
    <source>
        <dbReference type="SAM" id="MobiDB-lite"/>
    </source>
</evidence>
<dbReference type="OrthoDB" id="307979at2157"/>
<comment type="caution">
    <text evidence="2">The sequence shown here is derived from an EMBL/GenBank/DDBJ whole genome shotgun (WGS) entry which is preliminary data.</text>
</comment>
<proteinExistence type="predicted"/>
<dbReference type="EMBL" id="QPHM01000001">
    <property type="protein sequence ID" value="RCU47266.1"/>
    <property type="molecule type" value="Genomic_DNA"/>
</dbReference>
<feature type="compositionally biased region" description="Low complexity" evidence="1">
    <location>
        <begin position="75"/>
        <end position="100"/>
    </location>
</feature>